<evidence type="ECO:0000313" key="1">
    <source>
        <dbReference type="EMBL" id="CAJ0575095.1"/>
    </source>
</evidence>
<protein>
    <submittedName>
        <fullName evidence="1">Uncharacterized protein</fullName>
    </submittedName>
</protein>
<keyword evidence="2" id="KW-1185">Reference proteome</keyword>
<comment type="caution">
    <text evidence="1">The sequence shown here is derived from an EMBL/GenBank/DDBJ whole genome shotgun (WGS) entry which is preliminary data.</text>
</comment>
<gene>
    <name evidence="1" type="ORF">MSPICULIGERA_LOCUS13411</name>
</gene>
<proteinExistence type="predicted"/>
<evidence type="ECO:0000313" key="2">
    <source>
        <dbReference type="Proteomes" id="UP001177023"/>
    </source>
</evidence>
<dbReference type="AlphaFoldDB" id="A0AA36CVF8"/>
<name>A0AA36CVF8_9BILA</name>
<feature type="non-terminal residue" evidence="1">
    <location>
        <position position="1"/>
    </location>
</feature>
<dbReference type="Proteomes" id="UP001177023">
    <property type="component" value="Unassembled WGS sequence"/>
</dbReference>
<accession>A0AA36CVF8</accession>
<reference evidence="1" key="1">
    <citation type="submission" date="2023-06" db="EMBL/GenBank/DDBJ databases">
        <authorList>
            <person name="Delattre M."/>
        </authorList>
    </citation>
    <scope>NUCLEOTIDE SEQUENCE</scope>
    <source>
        <strain evidence="1">AF72</strain>
    </source>
</reference>
<organism evidence="1 2">
    <name type="scientific">Mesorhabditis spiculigera</name>
    <dbReference type="NCBI Taxonomy" id="96644"/>
    <lineage>
        <taxon>Eukaryota</taxon>
        <taxon>Metazoa</taxon>
        <taxon>Ecdysozoa</taxon>
        <taxon>Nematoda</taxon>
        <taxon>Chromadorea</taxon>
        <taxon>Rhabditida</taxon>
        <taxon>Rhabditina</taxon>
        <taxon>Rhabditomorpha</taxon>
        <taxon>Rhabditoidea</taxon>
        <taxon>Rhabditidae</taxon>
        <taxon>Mesorhabditinae</taxon>
        <taxon>Mesorhabditis</taxon>
    </lineage>
</organism>
<sequence>MNFQEFFDLLQSNIKGVAAKLYNDPRLDFKAALGFYGDDYFGAPQTTTYEQIDMFNKDLKDAFDDVDEFPDPNSRNIT</sequence>
<dbReference type="EMBL" id="CATQJA010002635">
    <property type="protein sequence ID" value="CAJ0575095.1"/>
    <property type="molecule type" value="Genomic_DNA"/>
</dbReference>